<dbReference type="RefSeq" id="WP_211973395.1">
    <property type="nucleotide sequence ID" value="NZ_CBFHAM010000007.1"/>
</dbReference>
<dbReference type="InterPro" id="IPR023393">
    <property type="entry name" value="START-like_dom_sf"/>
</dbReference>
<evidence type="ECO:0000313" key="3">
    <source>
        <dbReference type="EMBL" id="MBS0028292.1"/>
    </source>
</evidence>
<reference evidence="3 4" key="1">
    <citation type="submission" date="2021-04" db="EMBL/GenBank/DDBJ databases">
        <title>Chitinophaga sp. nov., isolated from the rhizosphere soil.</title>
        <authorList>
            <person name="He S."/>
        </authorList>
    </citation>
    <scope>NUCLEOTIDE SEQUENCE [LARGE SCALE GENOMIC DNA]</scope>
    <source>
        <strain evidence="3 4">2R12</strain>
    </source>
</reference>
<organism evidence="3 4">
    <name type="scientific">Chitinophaga hostae</name>
    <dbReference type="NCBI Taxonomy" id="2831022"/>
    <lineage>
        <taxon>Bacteria</taxon>
        <taxon>Pseudomonadati</taxon>
        <taxon>Bacteroidota</taxon>
        <taxon>Chitinophagia</taxon>
        <taxon>Chitinophagales</taxon>
        <taxon>Chitinophagaceae</taxon>
        <taxon>Chitinophaga</taxon>
    </lineage>
</organism>
<evidence type="ECO:0000256" key="1">
    <source>
        <dbReference type="ARBA" id="ARBA00006817"/>
    </source>
</evidence>
<protein>
    <submittedName>
        <fullName evidence="3">SRPBCC domain-containing protein</fullName>
    </submittedName>
</protein>
<dbReference type="Gene3D" id="3.30.530.20">
    <property type="match status" value="1"/>
</dbReference>
<dbReference type="SUPFAM" id="SSF55961">
    <property type="entry name" value="Bet v1-like"/>
    <property type="match status" value="1"/>
</dbReference>
<feature type="domain" description="Activator of Hsp90 ATPase homologue 1/2-like C-terminal" evidence="2">
    <location>
        <begin position="14"/>
        <end position="128"/>
    </location>
</feature>
<accession>A0ABS5J148</accession>
<name>A0ABS5J148_9BACT</name>
<gene>
    <name evidence="3" type="ORF">KE626_13320</name>
</gene>
<sequence length="135" mass="15026">MKNQIIEKTVEINAAVKAVWSVFTNPEVTKQMGGYYGTDWKTGSSFGFRKSDGTALTNGVLLDFKPMQLIKHSLFENDTDTVIAVLTYSFQENDGQTLLTGQEELITRLDQAEYQDAVEGWDQALNAVKLIAEAL</sequence>
<evidence type="ECO:0000259" key="2">
    <source>
        <dbReference type="Pfam" id="PF08327"/>
    </source>
</evidence>
<dbReference type="Proteomes" id="UP000676386">
    <property type="component" value="Unassembled WGS sequence"/>
</dbReference>
<proteinExistence type="inferred from homology"/>
<dbReference type="InterPro" id="IPR013538">
    <property type="entry name" value="ASHA1/2-like_C"/>
</dbReference>
<dbReference type="Pfam" id="PF08327">
    <property type="entry name" value="AHSA1"/>
    <property type="match status" value="1"/>
</dbReference>
<comment type="similarity">
    <text evidence="1">Belongs to the AHA1 family.</text>
</comment>
<keyword evidence="4" id="KW-1185">Reference proteome</keyword>
<comment type="caution">
    <text evidence="3">The sequence shown here is derived from an EMBL/GenBank/DDBJ whole genome shotgun (WGS) entry which is preliminary data.</text>
</comment>
<evidence type="ECO:0000313" key="4">
    <source>
        <dbReference type="Proteomes" id="UP000676386"/>
    </source>
</evidence>
<dbReference type="EMBL" id="JAGTXB010000005">
    <property type="protein sequence ID" value="MBS0028292.1"/>
    <property type="molecule type" value="Genomic_DNA"/>
</dbReference>
<dbReference type="CDD" id="cd07814">
    <property type="entry name" value="SRPBCC_CalC_Aha1-like"/>
    <property type="match status" value="1"/>
</dbReference>